<evidence type="ECO:0000313" key="2">
    <source>
        <dbReference type="EMBL" id="WPU66664.1"/>
    </source>
</evidence>
<accession>A0AAX4HTH7</accession>
<keyword evidence="1" id="KW-0732">Signal</keyword>
<dbReference type="RefSeq" id="WP_321399104.1">
    <property type="nucleotide sequence ID" value="NZ_CP139487.1"/>
</dbReference>
<dbReference type="KEGG" id="psti:SOO65_07890"/>
<evidence type="ECO:0000256" key="1">
    <source>
        <dbReference type="SAM" id="SignalP"/>
    </source>
</evidence>
<feature type="signal peptide" evidence="1">
    <location>
        <begin position="1"/>
        <end position="17"/>
    </location>
</feature>
<name>A0AAX4HTH7_9BACT</name>
<reference evidence="2 3" key="1">
    <citation type="submission" date="2023-11" db="EMBL/GenBank/DDBJ databases">
        <title>Peredibacter starrii A3.12.</title>
        <authorList>
            <person name="Mitchell R.J."/>
        </authorList>
    </citation>
    <scope>NUCLEOTIDE SEQUENCE [LARGE SCALE GENOMIC DNA]</scope>
    <source>
        <strain evidence="2 3">A3.12</strain>
    </source>
</reference>
<organism evidence="2 3">
    <name type="scientific">Peredibacter starrii</name>
    <dbReference type="NCBI Taxonomy" id="28202"/>
    <lineage>
        <taxon>Bacteria</taxon>
        <taxon>Pseudomonadati</taxon>
        <taxon>Bdellovibrionota</taxon>
        <taxon>Bacteriovoracia</taxon>
        <taxon>Bacteriovoracales</taxon>
        <taxon>Bacteriovoracaceae</taxon>
        <taxon>Peredibacter</taxon>
    </lineage>
</organism>
<sequence length="126" mass="14151">MRLLAILSVIFCLAAHAEDHQKQIWMKGEEYFLFSYQASTNILISESCIPLDKLKCDAAKALKKKHSLQSPKTNVGGKNPGAIVCKDLLKKEIRILKNHKDDENSFCVFEDGSMISAINLQSLLKE</sequence>
<dbReference type="AlphaFoldDB" id="A0AAX4HTH7"/>
<keyword evidence="3" id="KW-1185">Reference proteome</keyword>
<proteinExistence type="predicted"/>
<dbReference type="EMBL" id="CP139487">
    <property type="protein sequence ID" value="WPU66664.1"/>
    <property type="molecule type" value="Genomic_DNA"/>
</dbReference>
<protein>
    <submittedName>
        <fullName evidence="2">Uncharacterized protein</fullName>
    </submittedName>
</protein>
<gene>
    <name evidence="2" type="ORF">SOO65_07890</name>
</gene>
<feature type="chain" id="PRO_5043791672" evidence="1">
    <location>
        <begin position="18"/>
        <end position="126"/>
    </location>
</feature>
<dbReference type="Proteomes" id="UP001324634">
    <property type="component" value="Chromosome"/>
</dbReference>
<evidence type="ECO:0000313" key="3">
    <source>
        <dbReference type="Proteomes" id="UP001324634"/>
    </source>
</evidence>